<dbReference type="EMBL" id="PNBX01000136">
    <property type="protein sequence ID" value="TMO62476.1"/>
    <property type="molecule type" value="Genomic_DNA"/>
</dbReference>
<accession>A0A5S3UZ81</accession>
<reference evidence="3 4" key="1">
    <citation type="submission" date="2018-01" db="EMBL/GenBank/DDBJ databases">
        <authorList>
            <person name="Paulsen S."/>
            <person name="Gram L.K."/>
        </authorList>
    </citation>
    <scope>NUCLEOTIDE SEQUENCE [LARGE SCALE GENOMIC DNA]</scope>
    <source>
        <strain evidence="1 4">S3790</strain>
        <strain evidence="2 3">S3895</strain>
    </source>
</reference>
<dbReference type="RefSeq" id="WP_138593684.1">
    <property type="nucleotide sequence ID" value="NZ_PNBW01000051.1"/>
</dbReference>
<proteinExistence type="predicted"/>
<keyword evidence="3" id="KW-1185">Reference proteome</keyword>
<dbReference type="OrthoDB" id="517707at2"/>
<dbReference type="AlphaFoldDB" id="A0A5S3UZ81"/>
<dbReference type="Proteomes" id="UP000307164">
    <property type="component" value="Unassembled WGS sequence"/>
</dbReference>
<sequence length="75" mass="8291">MFKIIDSTKNRVYHLNSLTSKFTHFFNSKLCTAGRIGPADIAVLPNSILIFGLYSEGTLVRATIDKEEINGSSLN</sequence>
<dbReference type="EMBL" id="PNBW01000051">
    <property type="protein sequence ID" value="TMO74021.1"/>
    <property type="molecule type" value="Genomic_DNA"/>
</dbReference>
<evidence type="ECO:0000313" key="2">
    <source>
        <dbReference type="EMBL" id="TMO74021.1"/>
    </source>
</evidence>
<evidence type="ECO:0000313" key="3">
    <source>
        <dbReference type="Proteomes" id="UP000307164"/>
    </source>
</evidence>
<reference evidence="1" key="3">
    <citation type="submission" date="2019-09" db="EMBL/GenBank/DDBJ databases">
        <title>Co-occurence of chitin degradation, pigmentation and bioactivity in marine Pseudoalteromonas.</title>
        <authorList>
            <person name="Sonnenschein E.C."/>
            <person name="Bech P.K."/>
        </authorList>
    </citation>
    <scope>NUCLEOTIDE SEQUENCE</scope>
    <source>
        <strain evidence="1">S3790</strain>
    </source>
</reference>
<name>A0A5S3UZ81_9GAMM</name>
<organism evidence="1 4">
    <name type="scientific">Pseudoalteromonas aurantia</name>
    <dbReference type="NCBI Taxonomy" id="43654"/>
    <lineage>
        <taxon>Bacteria</taxon>
        <taxon>Pseudomonadati</taxon>
        <taxon>Pseudomonadota</taxon>
        <taxon>Gammaproteobacteria</taxon>
        <taxon>Alteromonadales</taxon>
        <taxon>Pseudoalteromonadaceae</taxon>
        <taxon>Pseudoalteromonas</taxon>
    </lineage>
</organism>
<evidence type="ECO:0000313" key="4">
    <source>
        <dbReference type="Proteomes" id="UP000307217"/>
    </source>
</evidence>
<comment type="caution">
    <text evidence="1">The sequence shown here is derived from an EMBL/GenBank/DDBJ whole genome shotgun (WGS) entry which is preliminary data.</text>
</comment>
<evidence type="ECO:0000313" key="1">
    <source>
        <dbReference type="EMBL" id="TMO62476.1"/>
    </source>
</evidence>
<dbReference type="Proteomes" id="UP000307217">
    <property type="component" value="Unassembled WGS sequence"/>
</dbReference>
<gene>
    <name evidence="1" type="ORF">CWC19_20135</name>
    <name evidence="2" type="ORF">CWC20_11320</name>
</gene>
<reference evidence="3 4" key="2">
    <citation type="submission" date="2019-06" db="EMBL/GenBank/DDBJ databases">
        <title>Co-occurence of chitin degradation, pigmentation and bioactivity in marine Pseudoalteromonas.</title>
        <authorList>
            <person name="Sonnenschein E.C."/>
            <person name="Bech P.K."/>
        </authorList>
    </citation>
    <scope>NUCLEOTIDE SEQUENCE [LARGE SCALE GENOMIC DNA]</scope>
    <source>
        <strain evidence="4">S3790</strain>
        <strain evidence="2 3">S3895</strain>
    </source>
</reference>
<protein>
    <submittedName>
        <fullName evidence="1">Uncharacterized protein</fullName>
    </submittedName>
</protein>